<accession>A0ABT4JV30</accession>
<evidence type="ECO:0000256" key="3">
    <source>
        <dbReference type="ARBA" id="ARBA00022989"/>
    </source>
</evidence>
<keyword evidence="3" id="KW-1133">Transmembrane helix</keyword>
<name>A0ABT4JV30_9GAMM</name>
<dbReference type="PANTHER" id="PTHR30518:SF2">
    <property type="entry name" value="ENDOLYTIC MUREIN TRANSGLYCOSYLASE"/>
    <property type="match status" value="1"/>
</dbReference>
<dbReference type="NCBIfam" id="TIGR00247">
    <property type="entry name" value="endolytic transglycosylase MltG"/>
    <property type="match status" value="1"/>
</dbReference>
<dbReference type="InterPro" id="IPR003770">
    <property type="entry name" value="MLTG-like"/>
</dbReference>
<evidence type="ECO:0000256" key="2">
    <source>
        <dbReference type="ARBA" id="ARBA00022692"/>
    </source>
</evidence>
<dbReference type="Gene3D" id="3.30.160.60">
    <property type="entry name" value="Classic Zinc Finger"/>
    <property type="match status" value="1"/>
</dbReference>
<keyword evidence="6" id="KW-0961">Cell wall biogenesis/degradation</keyword>
<dbReference type="EMBL" id="JAPUBN010000017">
    <property type="protein sequence ID" value="MCZ2722244.1"/>
    <property type="molecule type" value="Genomic_DNA"/>
</dbReference>
<protein>
    <submittedName>
        <fullName evidence="7">Endolytic transglycosylase MltG</fullName>
    </submittedName>
</protein>
<evidence type="ECO:0000313" key="8">
    <source>
        <dbReference type="Proteomes" id="UP001149719"/>
    </source>
</evidence>
<comment type="caution">
    <text evidence="7">The sequence shown here is derived from an EMBL/GenBank/DDBJ whole genome shotgun (WGS) entry which is preliminary data.</text>
</comment>
<keyword evidence="8" id="KW-1185">Reference proteome</keyword>
<evidence type="ECO:0000256" key="6">
    <source>
        <dbReference type="ARBA" id="ARBA00023316"/>
    </source>
</evidence>
<keyword evidence="4" id="KW-0472">Membrane</keyword>
<keyword evidence="2" id="KW-0812">Transmembrane</keyword>
<dbReference type="RefSeq" id="WP_269125724.1">
    <property type="nucleotide sequence ID" value="NZ_JAPUBN010000017.1"/>
</dbReference>
<evidence type="ECO:0000256" key="4">
    <source>
        <dbReference type="ARBA" id="ARBA00023136"/>
    </source>
</evidence>
<dbReference type="Proteomes" id="UP001149719">
    <property type="component" value="Unassembled WGS sequence"/>
</dbReference>
<dbReference type="PANTHER" id="PTHR30518">
    <property type="entry name" value="ENDOLYTIC MUREIN TRANSGLYCOSYLASE"/>
    <property type="match status" value="1"/>
</dbReference>
<evidence type="ECO:0000313" key="7">
    <source>
        <dbReference type="EMBL" id="MCZ2722244.1"/>
    </source>
</evidence>
<gene>
    <name evidence="7" type="primary">mltG</name>
    <name evidence="7" type="ORF">O1D97_11490</name>
</gene>
<keyword evidence="1" id="KW-1003">Cell membrane</keyword>
<reference evidence="7" key="1">
    <citation type="submission" date="2022-12" db="EMBL/GenBank/DDBJ databases">
        <title>Marinomonas 15G1-11 sp. nov, isolated from marine algae.</title>
        <authorList>
            <person name="Butt M."/>
            <person name="Choi D.G."/>
            <person name="Kim J.M."/>
            <person name="Lee J.K."/>
            <person name="Baek J.H."/>
            <person name="Jeon C.O."/>
        </authorList>
    </citation>
    <scope>NUCLEOTIDE SEQUENCE</scope>
    <source>
        <strain evidence="7">15G1-11</strain>
    </source>
</reference>
<organism evidence="7 8">
    <name type="scientific">Marinomonas phaeophyticola</name>
    <dbReference type="NCBI Taxonomy" id="3004091"/>
    <lineage>
        <taxon>Bacteria</taxon>
        <taxon>Pseudomonadati</taxon>
        <taxon>Pseudomonadota</taxon>
        <taxon>Gammaproteobacteria</taxon>
        <taxon>Oceanospirillales</taxon>
        <taxon>Oceanospirillaceae</taxon>
        <taxon>Marinomonas</taxon>
    </lineage>
</organism>
<keyword evidence="5" id="KW-0456">Lyase</keyword>
<evidence type="ECO:0000256" key="5">
    <source>
        <dbReference type="ARBA" id="ARBA00023239"/>
    </source>
</evidence>
<evidence type="ECO:0000256" key="1">
    <source>
        <dbReference type="ARBA" id="ARBA00022475"/>
    </source>
</evidence>
<sequence>MEGKRQQFPLNDSYEALILASIIEKETGDASERPLISKVFVNRLRKNIRLQTDPTVIYGLGEAFDGNLTRAHLRAENPYNTYRIFGLPPTPIANVGKESIVAAVSPGETDALYFVAKGDGTHAFSRTLREHNNAVAQYQRFQRRSDYTSSPKEK</sequence>
<dbReference type="Pfam" id="PF02618">
    <property type="entry name" value="YceG"/>
    <property type="match status" value="1"/>
</dbReference>
<proteinExistence type="predicted"/>